<keyword evidence="6" id="KW-0812">Transmembrane</keyword>
<dbReference type="PRINTS" id="PR00723">
    <property type="entry name" value="SUBTILISIN"/>
</dbReference>
<feature type="region of interest" description="Disordered" evidence="5">
    <location>
        <begin position="57"/>
        <end position="84"/>
    </location>
</feature>
<dbReference type="EMBL" id="PDCN02000011">
    <property type="protein sequence ID" value="PIB75245.1"/>
    <property type="molecule type" value="Genomic_DNA"/>
</dbReference>
<dbReference type="InterPro" id="IPR015500">
    <property type="entry name" value="Peptidase_S8_subtilisin-rel"/>
</dbReference>
<dbReference type="Pfam" id="PF00082">
    <property type="entry name" value="Peptidase_S8"/>
    <property type="match status" value="1"/>
</dbReference>
<organism evidence="8 9">
    <name type="scientific">Mycolicibacterium brumae</name>
    <dbReference type="NCBI Taxonomy" id="85968"/>
    <lineage>
        <taxon>Bacteria</taxon>
        <taxon>Bacillati</taxon>
        <taxon>Actinomycetota</taxon>
        <taxon>Actinomycetes</taxon>
        <taxon>Mycobacteriales</taxon>
        <taxon>Mycobacteriaceae</taxon>
        <taxon>Mycolicibacterium</taxon>
    </lineage>
</organism>
<comment type="caution">
    <text evidence="8">The sequence shown here is derived from an EMBL/GenBank/DDBJ whole genome shotgun (WGS) entry which is preliminary data.</text>
</comment>
<keyword evidence="1 4" id="KW-0645">Protease</keyword>
<dbReference type="AlphaFoldDB" id="A0A2G5PA75"/>
<keyword evidence="6" id="KW-1133">Transmembrane helix</keyword>
<dbReference type="Proteomes" id="UP000230551">
    <property type="component" value="Unassembled WGS sequence"/>
</dbReference>
<feature type="compositionally biased region" description="Pro residues" evidence="5">
    <location>
        <begin position="228"/>
        <end position="240"/>
    </location>
</feature>
<evidence type="ECO:0000256" key="4">
    <source>
        <dbReference type="PROSITE-ProRule" id="PRU01240"/>
    </source>
</evidence>
<dbReference type="STRING" id="85968.GCA_900073015_02673"/>
<gene>
    <name evidence="8" type="ORF">CQY22_010305</name>
</gene>
<reference evidence="8 9" key="1">
    <citation type="journal article" date="2017" name="Infect. Genet. Evol.">
        <title>The new phylogeny of the genus Mycobacterium: The old and the news.</title>
        <authorList>
            <person name="Tortoli E."/>
            <person name="Fedrizzi T."/>
            <person name="Meehan C.J."/>
            <person name="Trovato A."/>
            <person name="Grottola A."/>
            <person name="Giacobazzi E."/>
            <person name="Serpini G.F."/>
            <person name="Tagliazucchi S."/>
            <person name="Fabio A."/>
            <person name="Bettua C."/>
            <person name="Bertorelli R."/>
            <person name="Frascaro F."/>
            <person name="De Sanctis V."/>
            <person name="Pecorari M."/>
            <person name="Jousson O."/>
            <person name="Segata N."/>
            <person name="Cirillo D.M."/>
        </authorList>
    </citation>
    <scope>NUCLEOTIDE SEQUENCE [LARGE SCALE GENOMIC DNA]</scope>
    <source>
        <strain evidence="8 9">CIP1034565</strain>
    </source>
</reference>
<dbReference type="OrthoDB" id="9798386at2"/>
<evidence type="ECO:0000256" key="1">
    <source>
        <dbReference type="ARBA" id="ARBA00022670"/>
    </source>
</evidence>
<dbReference type="SUPFAM" id="SSF52743">
    <property type="entry name" value="Subtilisin-like"/>
    <property type="match status" value="1"/>
</dbReference>
<dbReference type="Gene3D" id="3.40.50.200">
    <property type="entry name" value="Peptidase S8/S53 domain"/>
    <property type="match status" value="1"/>
</dbReference>
<evidence type="ECO:0000313" key="9">
    <source>
        <dbReference type="Proteomes" id="UP000230551"/>
    </source>
</evidence>
<feature type="region of interest" description="Disordered" evidence="5">
    <location>
        <begin position="173"/>
        <end position="268"/>
    </location>
</feature>
<feature type="transmembrane region" description="Helical" evidence="6">
    <location>
        <begin position="555"/>
        <end position="574"/>
    </location>
</feature>
<proteinExistence type="inferred from homology"/>
<name>A0A2G5PA75_9MYCO</name>
<keyword evidence="6" id="KW-0472">Membrane</keyword>
<sequence length="580" mass="57969">MAGAAGHHRGVAVGGLGRRAIHLGADAMTGSARRWLRAGLAALLVAAPIPVNSPVAQGIPPPSVDPSAVPAAGEPGPDEPMRQSNRCAQPITVSDPDVGVTAPGFAMLNIATAWEHSTGHGVPVAVIDTGVNPSPRLPVVPGGDYVDGGDGLSDCDSHGSIIASIIAAAPQGMPMPPPMPAAAAFPAPDGQPVTGAEPPPADRPPPPTPKPPPAPVTIIKTEIMPAPAVAPPDPGSPPDAPANAPGDADPGEPEIPAVPAPEPGAADGVAGVAPHAVLISVRQTSRAFTPVEPGAGETDLLRKAGTLATLARAVVRAADLGAKVINLSVTSCMPSADPLDQRALGAALWYAATVKDAVVVAAAGNEGEDGCAQNPPADPTAIADPRGWNGVKTVSSPSWFSDYVLSVAAVDNTGAPLAASLSGPWVSVAAPGVGVMGLSPFTGGPVNALPPSRTGERNMPFWGTSFAAAFVTGVAALVRAKYPELSAHQVINRILQTAHNPPRGVDNQVGYGVVDPVAALTFDVPPGPRAAPGSQTRVIAAPAPPQPADRRAHRFALSFAAVVAAAALALALAGRARRSR</sequence>
<feature type="domain" description="Peptidase S8/S53" evidence="7">
    <location>
        <begin position="267"/>
        <end position="512"/>
    </location>
</feature>
<accession>A0A2G5PA75</accession>
<feature type="active site" description="Charge relay system" evidence="4">
    <location>
        <position position="158"/>
    </location>
</feature>
<dbReference type="PANTHER" id="PTHR42884">
    <property type="entry name" value="PROPROTEIN CONVERTASE SUBTILISIN/KEXIN-RELATED"/>
    <property type="match status" value="1"/>
</dbReference>
<dbReference type="InterPro" id="IPR036852">
    <property type="entry name" value="Peptidase_S8/S53_dom_sf"/>
</dbReference>
<protein>
    <submittedName>
        <fullName evidence="8">Type VII secretion-associated serine protease</fullName>
    </submittedName>
</protein>
<keyword evidence="9" id="KW-1185">Reference proteome</keyword>
<dbReference type="GO" id="GO:0004252">
    <property type="term" value="F:serine-type endopeptidase activity"/>
    <property type="evidence" value="ECO:0007669"/>
    <property type="project" value="UniProtKB-UniRule"/>
</dbReference>
<evidence type="ECO:0000256" key="2">
    <source>
        <dbReference type="ARBA" id="ARBA00022801"/>
    </source>
</evidence>
<evidence type="ECO:0000256" key="6">
    <source>
        <dbReference type="SAM" id="Phobius"/>
    </source>
</evidence>
<dbReference type="PROSITE" id="PS51892">
    <property type="entry name" value="SUBTILASE"/>
    <property type="match status" value="1"/>
</dbReference>
<feature type="active site" description="Charge relay system" evidence="4">
    <location>
        <position position="128"/>
    </location>
</feature>
<dbReference type="InterPro" id="IPR000209">
    <property type="entry name" value="Peptidase_S8/S53_dom"/>
</dbReference>
<evidence type="ECO:0000256" key="5">
    <source>
        <dbReference type="SAM" id="MobiDB-lite"/>
    </source>
</evidence>
<dbReference type="GO" id="GO:0016485">
    <property type="term" value="P:protein processing"/>
    <property type="evidence" value="ECO:0007669"/>
    <property type="project" value="TreeGrafter"/>
</dbReference>
<feature type="compositionally biased region" description="Pro residues" evidence="5">
    <location>
        <begin position="197"/>
        <end position="215"/>
    </location>
</feature>
<keyword evidence="2 4" id="KW-0378">Hydrolase</keyword>
<keyword evidence="3 4" id="KW-0720">Serine protease</keyword>
<comment type="similarity">
    <text evidence="4">Belongs to the peptidase S8 family.</text>
</comment>
<dbReference type="GO" id="GO:0005886">
    <property type="term" value="C:plasma membrane"/>
    <property type="evidence" value="ECO:0007669"/>
    <property type="project" value="TreeGrafter"/>
</dbReference>
<dbReference type="PANTHER" id="PTHR42884:SF14">
    <property type="entry name" value="NEUROENDOCRINE CONVERTASE 1"/>
    <property type="match status" value="1"/>
</dbReference>
<evidence type="ECO:0000313" key="8">
    <source>
        <dbReference type="EMBL" id="PIB75245.1"/>
    </source>
</evidence>
<evidence type="ECO:0000256" key="3">
    <source>
        <dbReference type="ARBA" id="ARBA00022825"/>
    </source>
</evidence>
<evidence type="ECO:0000259" key="7">
    <source>
        <dbReference type="Pfam" id="PF00082"/>
    </source>
</evidence>
<feature type="active site" description="Charge relay system" evidence="4">
    <location>
        <position position="465"/>
    </location>
</feature>